<protein>
    <submittedName>
        <fullName evidence="7">Sodium:calcium antiporter</fullName>
    </submittedName>
</protein>
<evidence type="ECO:0000256" key="5">
    <source>
        <dbReference type="SAM" id="Phobius"/>
    </source>
</evidence>
<feature type="transmembrane region" description="Helical" evidence="5">
    <location>
        <begin position="118"/>
        <end position="139"/>
    </location>
</feature>
<keyword evidence="4 5" id="KW-0472">Membrane</keyword>
<accession>A0A2G1WGZ6</accession>
<gene>
    <name evidence="7" type="ORF">DJ69_13230</name>
</gene>
<keyword evidence="2 5" id="KW-0812">Transmembrane</keyword>
<dbReference type="AlphaFoldDB" id="A0A2G1WGZ6"/>
<evidence type="ECO:0000313" key="7">
    <source>
        <dbReference type="EMBL" id="PHQ38129.1"/>
    </source>
</evidence>
<evidence type="ECO:0000256" key="2">
    <source>
        <dbReference type="ARBA" id="ARBA00022692"/>
    </source>
</evidence>
<feature type="transmembrane region" description="Helical" evidence="5">
    <location>
        <begin position="38"/>
        <end position="57"/>
    </location>
</feature>
<evidence type="ECO:0000256" key="3">
    <source>
        <dbReference type="ARBA" id="ARBA00022989"/>
    </source>
</evidence>
<dbReference type="PANTHER" id="PTHR10846:SF8">
    <property type="entry name" value="INNER MEMBRANE PROTEIN YRBG"/>
    <property type="match status" value="1"/>
</dbReference>
<evidence type="ECO:0000313" key="8">
    <source>
        <dbReference type="Proteomes" id="UP000222824"/>
    </source>
</evidence>
<dbReference type="GO" id="GO:0006874">
    <property type="term" value="P:intracellular calcium ion homeostasis"/>
    <property type="evidence" value="ECO:0007669"/>
    <property type="project" value="TreeGrafter"/>
</dbReference>
<dbReference type="PANTHER" id="PTHR10846">
    <property type="entry name" value="SODIUM/POTASSIUM/CALCIUM EXCHANGER"/>
    <property type="match status" value="1"/>
</dbReference>
<dbReference type="OrthoDB" id="204563at2157"/>
<keyword evidence="8" id="KW-1185">Reference proteome</keyword>
<dbReference type="InterPro" id="IPR004837">
    <property type="entry name" value="NaCa_Exmemb"/>
</dbReference>
<dbReference type="GO" id="GO:0008273">
    <property type="term" value="F:calcium, potassium:sodium antiporter activity"/>
    <property type="evidence" value="ECO:0007669"/>
    <property type="project" value="TreeGrafter"/>
</dbReference>
<dbReference type="InterPro" id="IPR004481">
    <property type="entry name" value="K/Na/Ca-exchanger"/>
</dbReference>
<feature type="transmembrane region" description="Helical" evidence="5">
    <location>
        <begin position="287"/>
        <end position="304"/>
    </location>
</feature>
<feature type="transmembrane region" description="Helical" evidence="5">
    <location>
        <begin position="189"/>
        <end position="210"/>
    </location>
</feature>
<dbReference type="Proteomes" id="UP000222824">
    <property type="component" value="Unassembled WGS sequence"/>
</dbReference>
<dbReference type="EMBL" id="NHOA01000117">
    <property type="protein sequence ID" value="PHQ38129.1"/>
    <property type="molecule type" value="Genomic_DNA"/>
</dbReference>
<feature type="transmembrane region" description="Helical" evidence="5">
    <location>
        <begin position="222"/>
        <end position="242"/>
    </location>
</feature>
<comment type="subcellular location">
    <subcellularLocation>
        <location evidence="1">Membrane</location>
        <topology evidence="1">Multi-pass membrane protein</topology>
    </subcellularLocation>
</comment>
<reference evidence="7 8" key="1">
    <citation type="journal article" date="2014" name="Front. Microbiol.">
        <title>Population and genomic analysis of the genus Halorubrum.</title>
        <authorList>
            <person name="Fullmer M.S."/>
            <person name="Soucy S.M."/>
            <person name="Swithers K.S."/>
            <person name="Makkay A.M."/>
            <person name="Wheeler R."/>
            <person name="Ventosa A."/>
            <person name="Gogarten J.P."/>
            <person name="Papke R.T."/>
        </authorList>
    </citation>
    <scope>NUCLEOTIDE SEQUENCE [LARGE SCALE GENOMIC DNA]</scope>
    <source>
        <strain evidence="7 8">C49</strain>
    </source>
</reference>
<feature type="transmembrane region" description="Helical" evidence="5">
    <location>
        <begin position="263"/>
        <end position="281"/>
    </location>
</feature>
<dbReference type="Gene3D" id="1.20.1420.30">
    <property type="entry name" value="NCX, central ion-binding region"/>
    <property type="match status" value="1"/>
</dbReference>
<feature type="transmembrane region" description="Helical" evidence="5">
    <location>
        <begin position="316"/>
        <end position="340"/>
    </location>
</feature>
<dbReference type="GO" id="GO:0005886">
    <property type="term" value="C:plasma membrane"/>
    <property type="evidence" value="ECO:0007669"/>
    <property type="project" value="TreeGrafter"/>
</dbReference>
<feature type="transmembrane region" description="Helical" evidence="5">
    <location>
        <begin position="151"/>
        <end position="168"/>
    </location>
</feature>
<evidence type="ECO:0000259" key="6">
    <source>
        <dbReference type="Pfam" id="PF01699"/>
    </source>
</evidence>
<feature type="transmembrane region" description="Helical" evidence="5">
    <location>
        <begin position="12"/>
        <end position="31"/>
    </location>
</feature>
<feature type="domain" description="Sodium/calcium exchanger membrane region" evidence="6">
    <location>
        <begin position="192"/>
        <end position="330"/>
    </location>
</feature>
<keyword evidence="3 5" id="KW-1133">Transmembrane helix</keyword>
<feature type="domain" description="Sodium/calcium exchanger membrane region" evidence="6">
    <location>
        <begin position="14"/>
        <end position="168"/>
    </location>
</feature>
<feature type="transmembrane region" description="Helical" evidence="5">
    <location>
        <begin position="77"/>
        <end position="97"/>
    </location>
</feature>
<evidence type="ECO:0000256" key="4">
    <source>
        <dbReference type="ARBA" id="ARBA00023136"/>
    </source>
</evidence>
<proteinExistence type="predicted"/>
<evidence type="ECO:0000256" key="1">
    <source>
        <dbReference type="ARBA" id="ARBA00004141"/>
    </source>
</evidence>
<organism evidence="7 8">
    <name type="scientific">Halorubrum persicum</name>
    <dbReference type="NCBI Taxonomy" id="1383844"/>
    <lineage>
        <taxon>Archaea</taxon>
        <taxon>Methanobacteriati</taxon>
        <taxon>Methanobacteriota</taxon>
        <taxon>Stenosarchaea group</taxon>
        <taxon>Halobacteria</taxon>
        <taxon>Halobacteriales</taxon>
        <taxon>Haloferacaceae</taxon>
        <taxon>Halorubrum</taxon>
    </lineage>
</organism>
<name>A0A2G1WGZ6_9EURY</name>
<dbReference type="GO" id="GO:0005262">
    <property type="term" value="F:calcium channel activity"/>
    <property type="evidence" value="ECO:0007669"/>
    <property type="project" value="TreeGrafter"/>
</dbReference>
<dbReference type="Pfam" id="PF01699">
    <property type="entry name" value="Na_Ca_ex"/>
    <property type="match status" value="2"/>
</dbReference>
<sequence length="343" mass="35429">MLGGIIPEAPIAHVAVIAVATGAIWIGSGWLEEAAETLSGYYGLPAVVQGSIVVAVGSSFPEFASVVVTAATGVFDMGVGALVGSAIFNILVIPGLSGFSAVDDLEASRAIVYKEAQFYMIAVSALVVTFSLAVIYFPVSSDPIVGELTRPVAAIPLLLYGLYLFIQYQDVDDAAIERVREGVAVRREWGKLAAGLLVIGIAVERLVGSVESLGATFGIPEFLAGITIVAAATSLPDALVSVRTAREGRGGTSLGNVLGSNTFDLLVAIPSGVLIVGSVSVNFSTAVPMLGVLTVATVLLFATLRTDLSLTERESSVLLLAYLLFVAWVVAETVGVTTVLRGI</sequence>
<dbReference type="RefSeq" id="WP_099256055.1">
    <property type="nucleotide sequence ID" value="NZ_NHOA01000117.1"/>
</dbReference>
<dbReference type="InterPro" id="IPR044880">
    <property type="entry name" value="NCX_ion-bd_dom_sf"/>
</dbReference>
<comment type="caution">
    <text evidence="7">The sequence shown here is derived from an EMBL/GenBank/DDBJ whole genome shotgun (WGS) entry which is preliminary data.</text>
</comment>